<dbReference type="Proteomes" id="UP000000461">
    <property type="component" value="Segment"/>
</dbReference>
<evidence type="ECO:0000313" key="3">
    <source>
        <dbReference type="Proteomes" id="UP000000461"/>
    </source>
</evidence>
<dbReference type="EMBL" id="JX100814">
    <property type="protein sequence ID" value="AFU86696.1"/>
    <property type="molecule type" value="Genomic_DNA"/>
</dbReference>
<organism evidence="2 3">
    <name type="scientific">Caulobacter phage CcrRogue</name>
    <dbReference type="NCBI Taxonomy" id="2927986"/>
    <lineage>
        <taxon>Viruses</taxon>
        <taxon>Duplodnaviria</taxon>
        <taxon>Heunggongvirae</taxon>
        <taxon>Uroviricota</taxon>
        <taxon>Caudoviricetes</taxon>
        <taxon>Jeanschmidtviridae</taxon>
        <taxon>Poindextervirus</taxon>
        <taxon>Poindextervirus rogue</taxon>
    </lineage>
</organism>
<dbReference type="OrthoDB" id="25763at10239"/>
<gene>
    <name evidence="2" type="ORF">CcrRogue_gp214</name>
</gene>
<evidence type="ECO:0000256" key="1">
    <source>
        <dbReference type="SAM" id="MobiDB-lite"/>
    </source>
</evidence>
<protein>
    <submittedName>
        <fullName evidence="2">Uncharacterized protein</fullName>
    </submittedName>
</protein>
<dbReference type="KEGG" id="vg:13995995"/>
<proteinExistence type="predicted"/>
<sequence length="96" mass="10276">MSLLETNLAALPETAYVVLSTTGETVIVKRGETGYYNPNYGPQGAEIVASLNKRMGVTPAQASAMEFGSMFGWDTPGASVDSYDENGRFKRPAKGH</sequence>
<keyword evidence="3" id="KW-1185">Reference proteome</keyword>
<accession>K4JNW2</accession>
<name>K4JNW2_9CAUD</name>
<evidence type="ECO:0000313" key="2">
    <source>
        <dbReference type="EMBL" id="AFU86696.1"/>
    </source>
</evidence>
<reference evidence="2 3" key="1">
    <citation type="journal article" date="2012" name="BMC Genomics">
        <title>The Caulobacter crescentus phage phiCbK: genomics of a canonical phage.</title>
        <authorList>
            <person name="Gill J.J."/>
            <person name="Berry J.D."/>
            <person name="Russell W.K."/>
            <person name="Lessor L."/>
            <person name="Escobar Garcia D.A."/>
            <person name="Hernandez D."/>
            <person name="Kane A."/>
            <person name="Keene J."/>
            <person name="Maddox M."/>
            <person name="Martin R."/>
            <person name="Mohan S."/>
            <person name="Thorn A.M."/>
            <person name="Russell D.H."/>
            <person name="Young R."/>
        </authorList>
    </citation>
    <scope>NUCLEOTIDE SEQUENCE [LARGE SCALE GENOMIC DNA]</scope>
</reference>
<feature type="region of interest" description="Disordered" evidence="1">
    <location>
        <begin position="77"/>
        <end position="96"/>
    </location>
</feature>